<evidence type="ECO:0000313" key="7">
    <source>
        <dbReference type="EMBL" id="CEM11774.1"/>
    </source>
</evidence>
<dbReference type="GO" id="GO:0016020">
    <property type="term" value="C:membrane"/>
    <property type="evidence" value="ECO:0007669"/>
    <property type="project" value="UniProtKB-SubCell"/>
</dbReference>
<name>A0A0G4FEZ4_VITBC</name>
<reference evidence="7 8" key="1">
    <citation type="submission" date="2014-11" db="EMBL/GenBank/DDBJ databases">
        <authorList>
            <person name="Zhu J."/>
            <person name="Qi W."/>
            <person name="Song R."/>
        </authorList>
    </citation>
    <scope>NUCLEOTIDE SEQUENCE [LARGE SCALE GENOMIC DNA]</scope>
</reference>
<comment type="subcellular location">
    <subcellularLocation>
        <location evidence="1">Membrane</location>
        <topology evidence="1">Multi-pass membrane protein</topology>
    </subcellularLocation>
</comment>
<dbReference type="PANTHER" id="PTHR21706">
    <property type="entry name" value="TRANSMEMBRANE PROTEIN 65"/>
    <property type="match status" value="1"/>
</dbReference>
<evidence type="ECO:0000256" key="3">
    <source>
        <dbReference type="ARBA" id="ARBA00022989"/>
    </source>
</evidence>
<dbReference type="SUPFAM" id="SSF55781">
    <property type="entry name" value="GAF domain-like"/>
    <property type="match status" value="1"/>
</dbReference>
<dbReference type="Gene3D" id="3.30.450.40">
    <property type="match status" value="1"/>
</dbReference>
<dbReference type="PANTHER" id="PTHR21706:SF15">
    <property type="entry name" value="TRANSMEMBRANE PROTEIN 65"/>
    <property type="match status" value="1"/>
</dbReference>
<dbReference type="EMBL" id="CDMY01000425">
    <property type="protein sequence ID" value="CEM11774.1"/>
    <property type="molecule type" value="Genomic_DNA"/>
</dbReference>
<dbReference type="PhylomeDB" id="A0A0G4FEZ4"/>
<evidence type="ECO:0000313" key="8">
    <source>
        <dbReference type="Proteomes" id="UP000041254"/>
    </source>
</evidence>
<protein>
    <recommendedName>
        <fullName evidence="6">GAF domain-containing protein</fullName>
    </recommendedName>
</protein>
<evidence type="ECO:0000259" key="6">
    <source>
        <dbReference type="SMART" id="SM00065"/>
    </source>
</evidence>
<dbReference type="OMA" id="NIVMIMA"/>
<dbReference type="AlphaFoldDB" id="A0A0G4FEZ4"/>
<feature type="domain" description="GAF" evidence="6">
    <location>
        <begin position="143"/>
        <end position="294"/>
    </location>
</feature>
<feature type="transmembrane region" description="Helical" evidence="5">
    <location>
        <begin position="110"/>
        <end position="132"/>
    </location>
</feature>
<keyword evidence="3 5" id="KW-1133">Transmembrane helix</keyword>
<dbReference type="InParanoid" id="A0A0G4FEZ4"/>
<evidence type="ECO:0000256" key="2">
    <source>
        <dbReference type="ARBA" id="ARBA00022692"/>
    </source>
</evidence>
<dbReference type="GO" id="GO:0005739">
    <property type="term" value="C:mitochondrion"/>
    <property type="evidence" value="ECO:0007669"/>
    <property type="project" value="TreeGrafter"/>
</dbReference>
<evidence type="ECO:0000256" key="4">
    <source>
        <dbReference type="ARBA" id="ARBA00023136"/>
    </source>
</evidence>
<evidence type="ECO:0000256" key="5">
    <source>
        <dbReference type="SAM" id="Phobius"/>
    </source>
</evidence>
<dbReference type="InterPro" id="IPR029016">
    <property type="entry name" value="GAF-like_dom_sf"/>
</dbReference>
<evidence type="ECO:0000256" key="1">
    <source>
        <dbReference type="ARBA" id="ARBA00004141"/>
    </source>
</evidence>
<dbReference type="InterPro" id="IPR019537">
    <property type="entry name" value="TMEM65"/>
</dbReference>
<keyword evidence="4 5" id="KW-0472">Membrane</keyword>
<dbReference type="OrthoDB" id="430821at2759"/>
<gene>
    <name evidence="7" type="ORF">Vbra_9103</name>
</gene>
<dbReference type="Pfam" id="PF10507">
    <property type="entry name" value="TMEM65"/>
    <property type="match status" value="1"/>
</dbReference>
<dbReference type="InterPro" id="IPR003018">
    <property type="entry name" value="GAF"/>
</dbReference>
<dbReference type="Pfam" id="PF01590">
    <property type="entry name" value="GAF"/>
    <property type="match status" value="1"/>
</dbReference>
<accession>A0A0G4FEZ4</accession>
<dbReference type="SMART" id="SM00065">
    <property type="entry name" value="GAF"/>
    <property type="match status" value="1"/>
</dbReference>
<organism evidence="7 8">
    <name type="scientific">Vitrella brassicaformis (strain CCMP3155)</name>
    <dbReference type="NCBI Taxonomy" id="1169540"/>
    <lineage>
        <taxon>Eukaryota</taxon>
        <taxon>Sar</taxon>
        <taxon>Alveolata</taxon>
        <taxon>Colpodellida</taxon>
        <taxon>Vitrellaceae</taxon>
        <taxon>Vitrella</taxon>
    </lineage>
</organism>
<keyword evidence="2 5" id="KW-0812">Transmembrane</keyword>
<dbReference type="VEuPathDB" id="CryptoDB:Vbra_9103"/>
<dbReference type="Proteomes" id="UP000041254">
    <property type="component" value="Unassembled WGS sequence"/>
</dbReference>
<keyword evidence="8" id="KW-1185">Reference proteome</keyword>
<proteinExistence type="predicted"/>
<dbReference type="FunCoup" id="A0A0G4FEZ4">
    <property type="interactions" value="1"/>
</dbReference>
<sequence length="329" mass="36474">MSDQKQEILPPVPAKDLRTQFVCAAVPLIGFGFMDNTIMLRAGELIDSTLGVTFGLATLTAAAVGQLCSDTSGIVFGGWIEAMAQRLGLPTPNVTPAQRQQIPFKVVTTAGAAVGVCFGCLLGMANLLFMNVDKAERQKKQKELDTIFEMVMSDGPKMFDCERVTLFLYDKSKEELWSKVVSGEQEGFQIVLKTNAAEQGFTRWVFYNKTIVNVREARKDARFDPSVDHRTGFVTRSVLAGPVVREDGEVDGVIMLLNKHNSKGFTKDDERMLRMLANHVRIFMDKFEHDPSSNQSVIFLRALPSRVRRAAESFGKESNNDTTVFATST</sequence>